<dbReference type="GO" id="GO:0005737">
    <property type="term" value="C:cytoplasm"/>
    <property type="evidence" value="ECO:0007669"/>
    <property type="project" value="TreeGrafter"/>
</dbReference>
<organism evidence="2 3">
    <name type="scientific">Holothuria leucospilota</name>
    <name type="common">Black long sea cucumber</name>
    <name type="synonym">Mertensiothuria leucospilota</name>
    <dbReference type="NCBI Taxonomy" id="206669"/>
    <lineage>
        <taxon>Eukaryota</taxon>
        <taxon>Metazoa</taxon>
        <taxon>Echinodermata</taxon>
        <taxon>Eleutherozoa</taxon>
        <taxon>Echinozoa</taxon>
        <taxon>Holothuroidea</taxon>
        <taxon>Aspidochirotacea</taxon>
        <taxon>Aspidochirotida</taxon>
        <taxon>Holothuriidae</taxon>
        <taxon>Holothuria</taxon>
    </lineage>
</organism>
<reference evidence="2" key="1">
    <citation type="submission" date="2021-10" db="EMBL/GenBank/DDBJ databases">
        <title>Tropical sea cucumber genome reveals ecological adaptation and Cuvierian tubules defense mechanism.</title>
        <authorList>
            <person name="Chen T."/>
        </authorList>
    </citation>
    <scope>NUCLEOTIDE SEQUENCE</scope>
    <source>
        <strain evidence="2">Nanhai2018</strain>
        <tissue evidence="2">Muscle</tissue>
    </source>
</reference>
<feature type="domain" description="A to I editase" evidence="1">
    <location>
        <begin position="1"/>
        <end position="270"/>
    </location>
</feature>
<evidence type="ECO:0000259" key="1">
    <source>
        <dbReference type="PROSITE" id="PS50141"/>
    </source>
</evidence>
<dbReference type="OrthoDB" id="10268011at2759"/>
<dbReference type="GO" id="GO:0008251">
    <property type="term" value="F:tRNA-specific adenosine deaminase activity"/>
    <property type="evidence" value="ECO:0007669"/>
    <property type="project" value="TreeGrafter"/>
</dbReference>
<name>A0A9Q0YQN0_HOLLE</name>
<dbReference type="Pfam" id="PF02137">
    <property type="entry name" value="A_deamin"/>
    <property type="match status" value="1"/>
</dbReference>
<comment type="caution">
    <text evidence="2">The sequence shown here is derived from an EMBL/GenBank/DDBJ whole genome shotgun (WGS) entry which is preliminary data.</text>
</comment>
<dbReference type="PROSITE" id="PS50141">
    <property type="entry name" value="A_DEAMIN_EDITASE"/>
    <property type="match status" value="1"/>
</dbReference>
<proteinExistence type="predicted"/>
<dbReference type="GO" id="GO:0003726">
    <property type="term" value="F:double-stranded RNA adenosine deaminase activity"/>
    <property type="evidence" value="ECO:0007669"/>
    <property type="project" value="TreeGrafter"/>
</dbReference>
<dbReference type="GO" id="GO:0006382">
    <property type="term" value="P:adenosine to inosine editing"/>
    <property type="evidence" value="ECO:0007669"/>
    <property type="project" value="TreeGrafter"/>
</dbReference>
<gene>
    <name evidence="2" type="ORF">HOLleu_33690</name>
</gene>
<sequence length="273" mass="31372">MFCISDVSDGKLCLKDKYKIHLYISTTPCGCASFFSSHARHNTTAKLSTRKERSDEFLMTNSEISQMHQSWDYVTEQGELNLKTMTCSDKVCQWNVVGVQGALLSHFLDPIYLTSIIIGSNFMEDRVQLALNRRLESFSREIYNLPEPFRVYLPKITGKTSPQVIEGNKTSLNWFEELGCQVEVNNGFLGRTFFEETSSRLCKKELFTAFSEVCNLGFFHWGRLLEDNPTYRELKENASSYKEAKTALSNYFESSGFGHWIRKPSEVDTFRLG</sequence>
<keyword evidence="3" id="KW-1185">Reference proteome</keyword>
<dbReference type="InterPro" id="IPR002466">
    <property type="entry name" value="A_deamin"/>
</dbReference>
<dbReference type="PANTHER" id="PTHR10910">
    <property type="entry name" value="EUKARYOTE SPECIFIC DSRNA BINDING PROTEIN"/>
    <property type="match status" value="1"/>
</dbReference>
<accession>A0A9Q0YQN0</accession>
<evidence type="ECO:0000313" key="3">
    <source>
        <dbReference type="Proteomes" id="UP001152320"/>
    </source>
</evidence>
<dbReference type="AlphaFoldDB" id="A0A9Q0YQN0"/>
<dbReference type="Proteomes" id="UP001152320">
    <property type="component" value="Chromosome 17"/>
</dbReference>
<evidence type="ECO:0000313" key="2">
    <source>
        <dbReference type="EMBL" id="KAJ8025976.1"/>
    </source>
</evidence>
<protein>
    <submittedName>
        <fullName evidence="2">Double-stranded RNA-specific editase 1</fullName>
    </submittedName>
</protein>
<dbReference type="EMBL" id="JAIZAY010000017">
    <property type="protein sequence ID" value="KAJ8025976.1"/>
    <property type="molecule type" value="Genomic_DNA"/>
</dbReference>
<dbReference type="GO" id="GO:0005730">
    <property type="term" value="C:nucleolus"/>
    <property type="evidence" value="ECO:0007669"/>
    <property type="project" value="TreeGrafter"/>
</dbReference>
<dbReference type="GO" id="GO:0003725">
    <property type="term" value="F:double-stranded RNA binding"/>
    <property type="evidence" value="ECO:0007669"/>
    <property type="project" value="TreeGrafter"/>
</dbReference>
<dbReference type="SMART" id="SM00552">
    <property type="entry name" value="ADEAMc"/>
    <property type="match status" value="1"/>
</dbReference>
<dbReference type="PANTHER" id="PTHR10910:SF62">
    <property type="entry name" value="AT07585P-RELATED"/>
    <property type="match status" value="1"/>
</dbReference>
<dbReference type="GO" id="GO:0006396">
    <property type="term" value="P:RNA processing"/>
    <property type="evidence" value="ECO:0007669"/>
    <property type="project" value="InterPro"/>
</dbReference>